<dbReference type="FunFam" id="2.130.10.10:FF:000043">
    <property type="entry name" value="pre-mRNA-processing factor 19"/>
    <property type="match status" value="1"/>
</dbReference>
<reference evidence="21" key="3">
    <citation type="submission" date="2015-06" db="UniProtKB">
        <authorList>
            <consortium name="EnsemblMetazoa"/>
        </authorList>
    </citation>
    <scope>IDENTIFICATION</scope>
</reference>
<dbReference type="Pfam" id="PF04564">
    <property type="entry name" value="U-box"/>
    <property type="match status" value="1"/>
</dbReference>
<feature type="domain" description="U-box" evidence="19">
    <location>
        <begin position="1"/>
        <end position="72"/>
    </location>
</feature>
<evidence type="ECO:0000256" key="1">
    <source>
        <dbReference type="ARBA" id="ARBA00000900"/>
    </source>
</evidence>
<evidence type="ECO:0000256" key="12">
    <source>
        <dbReference type="ARBA" id="ARBA00022763"/>
    </source>
</evidence>
<feature type="repeat" description="WD" evidence="17">
    <location>
        <begin position="263"/>
        <end position="297"/>
    </location>
</feature>
<evidence type="ECO:0000256" key="7">
    <source>
        <dbReference type="ARBA" id="ARBA00022574"/>
    </source>
</evidence>
<dbReference type="SMART" id="SM00320">
    <property type="entry name" value="WD40"/>
    <property type="match status" value="7"/>
</dbReference>
<feature type="repeat" description="WD" evidence="17">
    <location>
        <begin position="475"/>
        <end position="509"/>
    </location>
</feature>
<evidence type="ECO:0000256" key="17">
    <source>
        <dbReference type="PROSITE-ProRule" id="PRU00221"/>
    </source>
</evidence>
<dbReference type="GO" id="GO:0005654">
    <property type="term" value="C:nucleoplasm"/>
    <property type="evidence" value="ECO:0007669"/>
    <property type="project" value="UniProtKB-SubCell"/>
</dbReference>
<sequence length="509" mass="55475">MAFVCAISNETPEQPVVSTISGCIYERRLIEKYIAENGTDPMNGEALTSDSLVEIKSSPLVKARPPSATSIPAILKTLQDEWDATMLHSFTLRQQLLTVRQELSHALYQHDAACRVIARLTKEVTAAREALATLKPQAGISALPAVGAAQPVYAAEAGMTRAEEPMEEAGMSEEIIQKLQDKATLLTAERKKRGKNIPEGLATVEDIRQYRQLASHVGLHSASMPGILALDICQRDTSRIVTGGNDKNAVVFNKDTEQVIAIMQGHTKKLTSVIYHPTEEIVLSGSLDNTIRVWGVQQTAPCAHVIRAHEGPVTGLSLHATGDYLLSCSTDANWAFSDVRQGRVLTKVSDPAAQNPLMCAQFHPDGLIFGTGTEDAVVKIWDLKERTNVANFSGHAGPITSITFSENGYYLATSADDAVVKLWDLRKLKNFKTITLDEGYEVKSLCFDHSGTYLAVAGTDVRVYLCKQWQELKVFNDHTASATGVRFGQNASFLASASMDRSLKVFGMP</sequence>
<dbReference type="EC" id="2.3.2.27" evidence="5 18"/>
<dbReference type="GO" id="GO:0006281">
    <property type="term" value="P:DNA repair"/>
    <property type="evidence" value="ECO:0007669"/>
    <property type="project" value="UniProtKB-KW"/>
</dbReference>
<gene>
    <name evidence="20" type="ORF">CAPTEDRAFT_184443</name>
</gene>
<accession>R7UYE6</accession>
<dbReference type="FunFam" id="3.30.40.10:FF:000027">
    <property type="entry name" value="Pre-mRNA-processing factor 19, putative"/>
    <property type="match status" value="1"/>
</dbReference>
<keyword evidence="14 18" id="KW-0508">mRNA splicing</keyword>
<dbReference type="Pfam" id="PF24814">
    <property type="entry name" value="WD40_Prp19"/>
    <property type="match status" value="1"/>
</dbReference>
<dbReference type="InterPro" id="IPR019775">
    <property type="entry name" value="WD40_repeat_CS"/>
</dbReference>
<evidence type="ECO:0000256" key="14">
    <source>
        <dbReference type="ARBA" id="ARBA00023187"/>
    </source>
</evidence>
<dbReference type="InterPro" id="IPR015943">
    <property type="entry name" value="WD40/YVTN_repeat-like_dom_sf"/>
</dbReference>
<dbReference type="Pfam" id="PF08606">
    <property type="entry name" value="Prp19"/>
    <property type="match status" value="1"/>
</dbReference>
<dbReference type="PROSITE" id="PS00678">
    <property type="entry name" value="WD_REPEATS_1"/>
    <property type="match status" value="1"/>
</dbReference>
<evidence type="ECO:0000259" key="19">
    <source>
        <dbReference type="PROSITE" id="PS51698"/>
    </source>
</evidence>
<evidence type="ECO:0000313" key="22">
    <source>
        <dbReference type="Proteomes" id="UP000014760"/>
    </source>
</evidence>
<dbReference type="GO" id="GO:0000398">
    <property type="term" value="P:mRNA splicing, via spliceosome"/>
    <property type="evidence" value="ECO:0007669"/>
    <property type="project" value="InterPro"/>
</dbReference>
<dbReference type="Gene3D" id="2.130.10.10">
    <property type="entry name" value="YVTN repeat-like/Quinoprotein amine dehydrogenase"/>
    <property type="match status" value="1"/>
</dbReference>
<feature type="repeat" description="WD" evidence="17">
    <location>
        <begin position="392"/>
        <end position="433"/>
    </location>
</feature>
<dbReference type="GO" id="GO:0061630">
    <property type="term" value="F:ubiquitin protein ligase activity"/>
    <property type="evidence" value="ECO:0007669"/>
    <property type="project" value="UniProtKB-UniRule"/>
</dbReference>
<dbReference type="PANTHER" id="PTHR43995:SF1">
    <property type="entry name" value="PRE-MRNA-PROCESSING FACTOR 19"/>
    <property type="match status" value="1"/>
</dbReference>
<dbReference type="Gene3D" id="3.30.40.10">
    <property type="entry name" value="Zinc/RING finger domain, C3HC4 (zinc finger)"/>
    <property type="match status" value="1"/>
</dbReference>
<dbReference type="InterPro" id="IPR020472">
    <property type="entry name" value="WD40_PAC1"/>
</dbReference>
<comment type="catalytic activity">
    <reaction evidence="1 18">
        <text>S-ubiquitinyl-[E2 ubiquitin-conjugating enzyme]-L-cysteine + [acceptor protein]-L-lysine = [E2 ubiquitin-conjugating enzyme]-L-cysteine + N(6)-ubiquitinyl-[acceptor protein]-L-lysine.</text>
        <dbReference type="EC" id="2.3.2.27"/>
    </reaction>
</comment>
<keyword evidence="11" id="KW-0677">Repeat</keyword>
<keyword evidence="22" id="KW-1185">Reference proteome</keyword>
<evidence type="ECO:0000313" key="21">
    <source>
        <dbReference type="EnsemblMetazoa" id="CapteP184443"/>
    </source>
</evidence>
<evidence type="ECO:0000256" key="3">
    <source>
        <dbReference type="ARBA" id="ARBA00004906"/>
    </source>
</evidence>
<dbReference type="InterPro" id="IPR013915">
    <property type="entry name" value="Prp19_cc"/>
</dbReference>
<dbReference type="CDD" id="cd00200">
    <property type="entry name" value="WD40"/>
    <property type="match status" value="1"/>
</dbReference>
<dbReference type="PROSITE" id="PS51698">
    <property type="entry name" value="U_BOX"/>
    <property type="match status" value="1"/>
</dbReference>
<dbReference type="SUPFAM" id="SSF50978">
    <property type="entry name" value="WD40 repeat-like"/>
    <property type="match status" value="1"/>
</dbReference>
<evidence type="ECO:0000256" key="18">
    <source>
        <dbReference type="RuleBase" id="RU367101"/>
    </source>
</evidence>
<keyword evidence="16 18" id="KW-0539">Nucleus</keyword>
<dbReference type="InterPro" id="IPR055340">
    <property type="entry name" value="RING-Ubox_PRP19"/>
</dbReference>
<dbReference type="SUPFAM" id="SSF57850">
    <property type="entry name" value="RING/U-box"/>
    <property type="match status" value="1"/>
</dbReference>
<dbReference type="GO" id="GO:0005737">
    <property type="term" value="C:cytoplasm"/>
    <property type="evidence" value="ECO:0007669"/>
    <property type="project" value="TreeGrafter"/>
</dbReference>
<keyword evidence="12 18" id="KW-0227">DNA damage</keyword>
<dbReference type="UniPathway" id="UPA00143"/>
<dbReference type="GO" id="GO:0071006">
    <property type="term" value="C:U2-type catalytic step 1 spliceosome"/>
    <property type="evidence" value="ECO:0007669"/>
    <property type="project" value="TreeGrafter"/>
</dbReference>
<keyword evidence="9 18" id="KW-0808">Transferase</keyword>
<keyword evidence="10 18" id="KW-0747">Spliceosome</keyword>
<dbReference type="AlphaFoldDB" id="R7UYE6"/>
<dbReference type="HOGENOM" id="CLU_023894_1_1_1"/>
<evidence type="ECO:0000256" key="15">
    <source>
        <dbReference type="ARBA" id="ARBA00023204"/>
    </source>
</evidence>
<organism evidence="20">
    <name type="scientific">Capitella teleta</name>
    <name type="common">Polychaete worm</name>
    <dbReference type="NCBI Taxonomy" id="283909"/>
    <lineage>
        <taxon>Eukaryota</taxon>
        <taxon>Metazoa</taxon>
        <taxon>Spiralia</taxon>
        <taxon>Lophotrochozoa</taxon>
        <taxon>Annelida</taxon>
        <taxon>Polychaeta</taxon>
        <taxon>Sedentaria</taxon>
        <taxon>Scolecida</taxon>
        <taxon>Capitellidae</taxon>
        <taxon>Capitella</taxon>
    </lineage>
</organism>
<evidence type="ECO:0000256" key="11">
    <source>
        <dbReference type="ARBA" id="ARBA00022737"/>
    </source>
</evidence>
<dbReference type="OrthoDB" id="687049at2759"/>
<dbReference type="InterPro" id="IPR038959">
    <property type="entry name" value="Prp19"/>
</dbReference>
<dbReference type="InterPro" id="IPR036322">
    <property type="entry name" value="WD40_repeat_dom_sf"/>
</dbReference>
<evidence type="ECO:0000256" key="13">
    <source>
        <dbReference type="ARBA" id="ARBA00022786"/>
    </source>
</evidence>
<comment type="subunit">
    <text evidence="18">Homotetramer.</text>
</comment>
<comment type="similarity">
    <text evidence="4 18">Belongs to the WD repeat PRP19 family.</text>
</comment>
<dbReference type="EMBL" id="AMQN01006773">
    <property type="status" value="NOT_ANNOTATED_CDS"/>
    <property type="molecule type" value="Genomic_DNA"/>
</dbReference>
<evidence type="ECO:0000313" key="20">
    <source>
        <dbReference type="EMBL" id="ELU08451.1"/>
    </source>
</evidence>
<dbReference type="GO" id="GO:0070534">
    <property type="term" value="P:protein K63-linked ubiquitination"/>
    <property type="evidence" value="ECO:0007669"/>
    <property type="project" value="UniProtKB-UniRule"/>
</dbReference>
<comment type="subcellular location">
    <subcellularLocation>
        <location evidence="2">Nucleus</location>
        <location evidence="2">Nucleoplasm</location>
    </subcellularLocation>
</comment>
<dbReference type="FunCoup" id="R7UYE6">
    <property type="interactions" value="2020"/>
</dbReference>
<evidence type="ECO:0000256" key="6">
    <source>
        <dbReference type="ARBA" id="ARBA00015618"/>
    </source>
</evidence>
<keyword evidence="8 18" id="KW-0507">mRNA processing</keyword>
<evidence type="ECO:0000256" key="16">
    <source>
        <dbReference type="ARBA" id="ARBA00023242"/>
    </source>
</evidence>
<dbReference type="EMBL" id="KB299094">
    <property type="protein sequence ID" value="ELU08451.1"/>
    <property type="molecule type" value="Genomic_DNA"/>
</dbReference>
<evidence type="ECO:0000256" key="9">
    <source>
        <dbReference type="ARBA" id="ARBA00022679"/>
    </source>
</evidence>
<dbReference type="InterPro" id="IPR003613">
    <property type="entry name" value="Ubox_domain"/>
</dbReference>
<dbReference type="CDD" id="cd16656">
    <property type="entry name" value="RING-Ubox_PRP19"/>
    <property type="match status" value="1"/>
</dbReference>
<dbReference type="InterPro" id="IPR013083">
    <property type="entry name" value="Znf_RING/FYVE/PHD"/>
</dbReference>
<evidence type="ECO:0000256" key="8">
    <source>
        <dbReference type="ARBA" id="ARBA00022664"/>
    </source>
</evidence>
<dbReference type="PRINTS" id="PR00320">
    <property type="entry name" value="GPROTEINBRPT"/>
</dbReference>
<dbReference type="PROSITE" id="PS50082">
    <property type="entry name" value="WD_REPEATS_2"/>
    <property type="match status" value="4"/>
</dbReference>
<feature type="repeat" description="WD" evidence="17">
    <location>
        <begin position="350"/>
        <end position="391"/>
    </location>
</feature>
<dbReference type="GO" id="GO:0000974">
    <property type="term" value="C:Prp19 complex"/>
    <property type="evidence" value="ECO:0007669"/>
    <property type="project" value="UniProtKB-UniRule"/>
</dbReference>
<dbReference type="InterPro" id="IPR001680">
    <property type="entry name" value="WD40_rpt"/>
</dbReference>
<comment type="pathway">
    <text evidence="3 18">Protein modification; protein ubiquitination.</text>
</comment>
<keyword evidence="15 18" id="KW-0234">DNA repair</keyword>
<evidence type="ECO:0000256" key="5">
    <source>
        <dbReference type="ARBA" id="ARBA00012483"/>
    </source>
</evidence>
<evidence type="ECO:0000256" key="10">
    <source>
        <dbReference type="ARBA" id="ARBA00022728"/>
    </source>
</evidence>
<dbReference type="EnsemblMetazoa" id="CapteT184443">
    <property type="protein sequence ID" value="CapteP184443"/>
    <property type="gene ID" value="CapteG184443"/>
</dbReference>
<dbReference type="STRING" id="283909.R7UYE6"/>
<dbReference type="SMART" id="SM00504">
    <property type="entry name" value="Ubox"/>
    <property type="match status" value="1"/>
</dbReference>
<name>R7UYE6_CAPTE</name>
<protein>
    <recommendedName>
        <fullName evidence="6 18">Pre-mRNA-processing factor 19</fullName>
        <ecNumber evidence="5 18">2.3.2.27</ecNumber>
    </recommendedName>
</protein>
<keyword evidence="7 17" id="KW-0853">WD repeat</keyword>
<reference evidence="20 22" key="2">
    <citation type="journal article" date="2013" name="Nature">
        <title>Insights into bilaterian evolution from three spiralian genomes.</title>
        <authorList>
            <person name="Simakov O."/>
            <person name="Marletaz F."/>
            <person name="Cho S.J."/>
            <person name="Edsinger-Gonzales E."/>
            <person name="Havlak P."/>
            <person name="Hellsten U."/>
            <person name="Kuo D.H."/>
            <person name="Larsson T."/>
            <person name="Lv J."/>
            <person name="Arendt D."/>
            <person name="Savage R."/>
            <person name="Osoegawa K."/>
            <person name="de Jong P."/>
            <person name="Grimwood J."/>
            <person name="Chapman J.A."/>
            <person name="Shapiro H."/>
            <person name="Aerts A."/>
            <person name="Otillar R.P."/>
            <person name="Terry A.Y."/>
            <person name="Boore J.L."/>
            <person name="Grigoriev I.V."/>
            <person name="Lindberg D.R."/>
            <person name="Seaver E.C."/>
            <person name="Weisblat D.A."/>
            <person name="Putnam N.H."/>
            <person name="Rokhsar D.S."/>
        </authorList>
    </citation>
    <scope>NUCLEOTIDE SEQUENCE</scope>
    <source>
        <strain evidence="20 22">I ESC-2004</strain>
    </source>
</reference>
<proteinExistence type="inferred from homology"/>
<evidence type="ECO:0000256" key="4">
    <source>
        <dbReference type="ARBA" id="ARBA00006388"/>
    </source>
</evidence>
<reference evidence="22" key="1">
    <citation type="submission" date="2012-12" db="EMBL/GenBank/DDBJ databases">
        <authorList>
            <person name="Hellsten U."/>
            <person name="Grimwood J."/>
            <person name="Chapman J.A."/>
            <person name="Shapiro H."/>
            <person name="Aerts A."/>
            <person name="Otillar R.P."/>
            <person name="Terry A.Y."/>
            <person name="Boore J.L."/>
            <person name="Simakov O."/>
            <person name="Marletaz F."/>
            <person name="Cho S.-J."/>
            <person name="Edsinger-Gonzales E."/>
            <person name="Havlak P."/>
            <person name="Kuo D.-H."/>
            <person name="Larsson T."/>
            <person name="Lv J."/>
            <person name="Arendt D."/>
            <person name="Savage R."/>
            <person name="Osoegawa K."/>
            <person name="de Jong P."/>
            <person name="Lindberg D.R."/>
            <person name="Seaver E.C."/>
            <person name="Weisblat D.A."/>
            <person name="Putnam N.H."/>
            <person name="Grigoriev I.V."/>
            <person name="Rokhsar D.S."/>
        </authorList>
    </citation>
    <scope>NUCLEOTIDE SEQUENCE</scope>
    <source>
        <strain evidence="22">I ESC-2004</strain>
    </source>
</reference>
<comment type="function">
    <text evidence="18">Ubiquitin-protein ligase which is mainly involved pre-mRNA splicing and DNA repair. Required for pre-mRNA splicing as component of the spliceosome.</text>
</comment>
<evidence type="ECO:0000256" key="2">
    <source>
        <dbReference type="ARBA" id="ARBA00004642"/>
    </source>
</evidence>
<dbReference type="Proteomes" id="UP000014760">
    <property type="component" value="Unassembled WGS sequence"/>
</dbReference>
<dbReference type="PROSITE" id="PS50294">
    <property type="entry name" value="WD_REPEATS_REGION"/>
    <property type="match status" value="3"/>
</dbReference>
<keyword evidence="13 18" id="KW-0833">Ubl conjugation pathway</keyword>
<dbReference type="PANTHER" id="PTHR43995">
    <property type="entry name" value="PRE-MRNA-PROCESSING FACTOR 19"/>
    <property type="match status" value="1"/>
</dbReference>
<dbReference type="OMA" id="SLDQHWA"/>